<feature type="compositionally biased region" description="Polar residues" evidence="1">
    <location>
        <begin position="37"/>
        <end position="52"/>
    </location>
</feature>
<comment type="caution">
    <text evidence="2">The sequence shown here is derived from an EMBL/GenBank/DDBJ whole genome shotgun (WGS) entry which is preliminary data.</text>
</comment>
<name>A0A7J6JWT6_TOXGO</name>
<reference evidence="2 3" key="1">
    <citation type="submission" date="2020-03" db="EMBL/GenBank/DDBJ databases">
        <title>Genome sequence of Toxoplasma gondii RH-88 strain.</title>
        <authorList>
            <person name="Lorenzi H.A."/>
            <person name="Venepally P."/>
            <person name="Rozenberg A."/>
            <person name="Sibley D."/>
        </authorList>
    </citation>
    <scope>NUCLEOTIDE SEQUENCE [LARGE SCALE GENOMIC DNA]</scope>
    <source>
        <strain evidence="2 3">RH-88</strain>
    </source>
</reference>
<evidence type="ECO:0000256" key="1">
    <source>
        <dbReference type="SAM" id="MobiDB-lite"/>
    </source>
</evidence>
<dbReference type="AlphaFoldDB" id="A0A7J6JWT6"/>
<evidence type="ECO:0000313" key="3">
    <source>
        <dbReference type="Proteomes" id="UP000557509"/>
    </source>
</evidence>
<dbReference type="EMBL" id="JAAUHK010000196">
    <property type="protein sequence ID" value="KAF4639307.1"/>
    <property type="molecule type" value="Genomic_DNA"/>
</dbReference>
<accession>A0A7J6JWT6</accession>
<organism evidence="2 3">
    <name type="scientific">Toxoplasma gondii</name>
    <dbReference type="NCBI Taxonomy" id="5811"/>
    <lineage>
        <taxon>Eukaryota</taxon>
        <taxon>Sar</taxon>
        <taxon>Alveolata</taxon>
        <taxon>Apicomplexa</taxon>
        <taxon>Conoidasida</taxon>
        <taxon>Coccidia</taxon>
        <taxon>Eucoccidiorida</taxon>
        <taxon>Eimeriorina</taxon>
        <taxon>Sarcocystidae</taxon>
        <taxon>Toxoplasma</taxon>
    </lineage>
</organism>
<sequence length="75" mass="8022">MEMPRILPRDSGGQAKAQRKEAREQGIGEQRGREETLQSAPVASALPGTSSPGGVCSLALFRRAPFSLGKKRTTL</sequence>
<keyword evidence="3" id="KW-1185">Reference proteome</keyword>
<proteinExistence type="predicted"/>
<protein>
    <submittedName>
        <fullName evidence="2">Uncharacterized protein</fullName>
    </submittedName>
</protein>
<feature type="compositionally biased region" description="Basic and acidic residues" evidence="1">
    <location>
        <begin position="18"/>
        <end position="36"/>
    </location>
</feature>
<evidence type="ECO:0000313" key="2">
    <source>
        <dbReference type="EMBL" id="KAF4639307.1"/>
    </source>
</evidence>
<gene>
    <name evidence="2" type="ORF">TGRH88_050790</name>
</gene>
<dbReference type="Proteomes" id="UP000557509">
    <property type="component" value="Unassembled WGS sequence"/>
</dbReference>
<feature type="region of interest" description="Disordered" evidence="1">
    <location>
        <begin position="1"/>
        <end position="54"/>
    </location>
</feature>